<name>A0ABV7TUU9_9NEIS</name>
<dbReference type="Proteomes" id="UP001595636">
    <property type="component" value="Unassembled WGS sequence"/>
</dbReference>
<proteinExistence type="predicted"/>
<dbReference type="NCBIfam" id="NF008528">
    <property type="entry name" value="PRK11463.1-2"/>
    <property type="match status" value="1"/>
</dbReference>
<dbReference type="RefSeq" id="WP_390279214.1">
    <property type="nucleotide sequence ID" value="NZ_JBHRYH010000021.1"/>
</dbReference>
<evidence type="ECO:0000256" key="2">
    <source>
        <dbReference type="SAM" id="Phobius"/>
    </source>
</evidence>
<feature type="transmembrane region" description="Helical" evidence="2">
    <location>
        <begin position="53"/>
        <end position="73"/>
    </location>
</feature>
<keyword evidence="2" id="KW-0812">Transmembrane</keyword>
<gene>
    <name evidence="3" type="ORF">ACFOKJ_10220</name>
</gene>
<reference evidence="4" key="1">
    <citation type="journal article" date="2019" name="Int. J. Syst. Evol. Microbiol.">
        <title>The Global Catalogue of Microorganisms (GCM) 10K type strain sequencing project: providing services to taxonomists for standard genome sequencing and annotation.</title>
        <authorList>
            <consortium name="The Broad Institute Genomics Platform"/>
            <consortium name="The Broad Institute Genome Sequencing Center for Infectious Disease"/>
            <person name="Wu L."/>
            <person name="Ma J."/>
        </authorList>
    </citation>
    <scope>NUCLEOTIDE SEQUENCE [LARGE SCALE GENOMIC DNA]</scope>
    <source>
        <strain evidence="4">KCTC 42195</strain>
    </source>
</reference>
<feature type="transmembrane region" description="Helical" evidence="2">
    <location>
        <begin position="79"/>
        <end position="100"/>
    </location>
</feature>
<dbReference type="EMBL" id="JBHRYH010000021">
    <property type="protein sequence ID" value="MFC3626493.1"/>
    <property type="molecule type" value="Genomic_DNA"/>
</dbReference>
<keyword evidence="2" id="KW-1133">Transmembrane helix</keyword>
<accession>A0ABV7TUU9</accession>
<feature type="transmembrane region" description="Helical" evidence="2">
    <location>
        <begin position="28"/>
        <end position="46"/>
    </location>
</feature>
<dbReference type="Pfam" id="PF04186">
    <property type="entry name" value="FxsA"/>
    <property type="match status" value="1"/>
</dbReference>
<dbReference type="InterPro" id="IPR007313">
    <property type="entry name" value="FxsA"/>
</dbReference>
<evidence type="ECO:0000313" key="4">
    <source>
        <dbReference type="Proteomes" id="UP001595636"/>
    </source>
</evidence>
<keyword evidence="2" id="KW-0472">Membrane</keyword>
<keyword evidence="4" id="KW-1185">Reference proteome</keyword>
<dbReference type="PANTHER" id="PTHR35335:SF1">
    <property type="entry name" value="UPF0716 PROTEIN FXSA"/>
    <property type="match status" value="1"/>
</dbReference>
<evidence type="ECO:0000313" key="3">
    <source>
        <dbReference type="EMBL" id="MFC3626493.1"/>
    </source>
</evidence>
<feature type="compositionally biased region" description="Polar residues" evidence="1">
    <location>
        <begin position="117"/>
        <end position="126"/>
    </location>
</feature>
<evidence type="ECO:0000256" key="1">
    <source>
        <dbReference type="SAM" id="MobiDB-lite"/>
    </source>
</evidence>
<sequence length="150" mass="16619">MRGFLILLLLYPFFEIYSLFWLADHIGGGWTLAWVIVSFFAGSLLMRGSKLGGLLTIAGTMRAGNVSLFTLLWPLRIMLAGLLLMIPGLLSDLFALLLLLPWPGPKLADLNIPQAPFSQPGQQGDNGSADIIEGEYERVEPRTPQDRHLR</sequence>
<organism evidence="3 4">
    <name type="scientific">Vogesella amnigena</name>
    <dbReference type="NCBI Taxonomy" id="1507449"/>
    <lineage>
        <taxon>Bacteria</taxon>
        <taxon>Pseudomonadati</taxon>
        <taxon>Pseudomonadota</taxon>
        <taxon>Betaproteobacteria</taxon>
        <taxon>Neisseriales</taxon>
        <taxon>Chromobacteriaceae</taxon>
        <taxon>Vogesella</taxon>
    </lineage>
</organism>
<feature type="compositionally biased region" description="Basic and acidic residues" evidence="1">
    <location>
        <begin position="135"/>
        <end position="150"/>
    </location>
</feature>
<dbReference type="PANTHER" id="PTHR35335">
    <property type="entry name" value="UPF0716 PROTEIN FXSA"/>
    <property type="match status" value="1"/>
</dbReference>
<feature type="region of interest" description="Disordered" evidence="1">
    <location>
        <begin position="117"/>
        <end position="150"/>
    </location>
</feature>
<protein>
    <submittedName>
        <fullName evidence="3">FxsA family protein</fullName>
    </submittedName>
</protein>
<comment type="caution">
    <text evidence="3">The sequence shown here is derived from an EMBL/GenBank/DDBJ whole genome shotgun (WGS) entry which is preliminary data.</text>
</comment>